<dbReference type="InterPro" id="IPR000073">
    <property type="entry name" value="AB_hydrolase_1"/>
</dbReference>
<gene>
    <name evidence="3" type="ORF">NE237_005518</name>
</gene>
<dbReference type="Proteomes" id="UP001141806">
    <property type="component" value="Unassembled WGS sequence"/>
</dbReference>
<dbReference type="PANTHER" id="PTHR43689">
    <property type="entry name" value="HYDROLASE"/>
    <property type="match status" value="1"/>
</dbReference>
<dbReference type="SUPFAM" id="SSF53474">
    <property type="entry name" value="alpha/beta-Hydrolases"/>
    <property type="match status" value="1"/>
</dbReference>
<dbReference type="PANTHER" id="PTHR43689:SF14">
    <property type="entry name" value="LYSOPHOSPHOLIPASE BODYGUARD 4-RELATED"/>
    <property type="match status" value="1"/>
</dbReference>
<comment type="caution">
    <text evidence="3">The sequence shown here is derived from an EMBL/GenBank/DDBJ whole genome shotgun (WGS) entry which is preliminary data.</text>
</comment>
<dbReference type="EMBL" id="JAMYWD010000005">
    <property type="protein sequence ID" value="KAJ4972419.1"/>
    <property type="molecule type" value="Genomic_DNA"/>
</dbReference>
<proteinExistence type="predicted"/>
<dbReference type="AlphaFoldDB" id="A0A9Q0QUP9"/>
<feature type="transmembrane region" description="Helical" evidence="1">
    <location>
        <begin position="88"/>
        <end position="114"/>
    </location>
</feature>
<keyword evidence="1" id="KW-1133">Transmembrane helix</keyword>
<evidence type="ECO:0000313" key="4">
    <source>
        <dbReference type="Proteomes" id="UP001141806"/>
    </source>
</evidence>
<feature type="domain" description="AB hydrolase-1" evidence="2">
    <location>
        <begin position="225"/>
        <end position="336"/>
    </location>
</feature>
<reference evidence="3" key="1">
    <citation type="journal article" date="2023" name="Plant J.">
        <title>The genome of the king protea, Protea cynaroides.</title>
        <authorList>
            <person name="Chang J."/>
            <person name="Duong T.A."/>
            <person name="Schoeman C."/>
            <person name="Ma X."/>
            <person name="Roodt D."/>
            <person name="Barker N."/>
            <person name="Li Z."/>
            <person name="Van de Peer Y."/>
            <person name="Mizrachi E."/>
        </authorList>
    </citation>
    <scope>NUCLEOTIDE SEQUENCE</scope>
    <source>
        <tissue evidence="3">Young leaves</tissue>
    </source>
</reference>
<evidence type="ECO:0000259" key="2">
    <source>
        <dbReference type="Pfam" id="PF00561"/>
    </source>
</evidence>
<protein>
    <recommendedName>
        <fullName evidence="2">AB hydrolase-1 domain-containing protein</fullName>
    </recommendedName>
</protein>
<keyword evidence="1" id="KW-0472">Membrane</keyword>
<sequence length="514" mass="58208">MGEEVRGVRATPASPSLGEARKWNLFLQNPVEISIFDSRRFCTLPASFSLTRLCMRFCNAKNSAPAGKMLRMMAVFAHKWSQEAVRSLTSAIGFIVFALLDLLDFILCIFYCFIDGLVEVNTSSCYCQDRGAQRANVNGDKEAEISETLYRRKSIFRGLGFPKLRVKREDSIKRGSLVVNRWSDCNCESCVSWQLNGDEKLHVVVREPSPPDTNGNCKGKPAENVIFLHGFLSSSSLWIETVFPNLSEPVKQRYRLFAVDLLGFGRSPKPRDCLYTLKDHLEMIEKSVIDQFQLNSFHLVAHSMGCIIALALAARYSKSLKSITLIAPPYFPSSKDNASLIALNRLAGRKLWPPLLFGSSVMSWYEHVGRSICFLVCRNHCRWEWILKLLTRSDLHFMVVDLSKHTHHSAWHTMHNVICGGAKLMDEYLESLNKEGVLVTIMQGDKDQVVPFECSHNMKLKVPLAEIKTISNADHTTVITGREKEFMKDLEQIWYFCGKLKLEKGCAQKDGSTC</sequence>
<keyword evidence="4" id="KW-1185">Reference proteome</keyword>
<evidence type="ECO:0000256" key="1">
    <source>
        <dbReference type="SAM" id="Phobius"/>
    </source>
</evidence>
<organism evidence="3 4">
    <name type="scientific">Protea cynaroides</name>
    <dbReference type="NCBI Taxonomy" id="273540"/>
    <lineage>
        <taxon>Eukaryota</taxon>
        <taxon>Viridiplantae</taxon>
        <taxon>Streptophyta</taxon>
        <taxon>Embryophyta</taxon>
        <taxon>Tracheophyta</taxon>
        <taxon>Spermatophyta</taxon>
        <taxon>Magnoliopsida</taxon>
        <taxon>Proteales</taxon>
        <taxon>Proteaceae</taxon>
        <taxon>Protea</taxon>
    </lineage>
</organism>
<accession>A0A9Q0QUP9</accession>
<dbReference type="Gene3D" id="3.40.50.1820">
    <property type="entry name" value="alpha/beta hydrolase"/>
    <property type="match status" value="1"/>
</dbReference>
<name>A0A9Q0QUP9_9MAGN</name>
<keyword evidence="1" id="KW-0812">Transmembrane</keyword>
<dbReference type="PRINTS" id="PR00111">
    <property type="entry name" value="ABHYDROLASE"/>
</dbReference>
<evidence type="ECO:0000313" key="3">
    <source>
        <dbReference type="EMBL" id="KAJ4972419.1"/>
    </source>
</evidence>
<dbReference type="OrthoDB" id="284184at2759"/>
<dbReference type="Pfam" id="PF00561">
    <property type="entry name" value="Abhydrolase_1"/>
    <property type="match status" value="1"/>
</dbReference>
<dbReference type="InterPro" id="IPR029058">
    <property type="entry name" value="AB_hydrolase_fold"/>
</dbReference>